<reference evidence="2" key="1">
    <citation type="journal article" date="2023" name="Insect Mol. Biol.">
        <title>Genome sequencing provides insights into the evolution of gene families encoding plant cell wall-degrading enzymes in longhorned beetles.</title>
        <authorList>
            <person name="Shin N.R."/>
            <person name="Okamura Y."/>
            <person name="Kirsch R."/>
            <person name="Pauchet Y."/>
        </authorList>
    </citation>
    <scope>NUCLEOTIDE SEQUENCE</scope>
    <source>
        <strain evidence="2">RBIC_L_NR</strain>
    </source>
</reference>
<evidence type="ECO:0000313" key="3">
    <source>
        <dbReference type="Proteomes" id="UP001162156"/>
    </source>
</evidence>
<evidence type="ECO:0000313" key="2">
    <source>
        <dbReference type="EMBL" id="KAJ8931955.1"/>
    </source>
</evidence>
<dbReference type="InterPro" id="IPR049512">
    <property type="entry name" value="DJR-like_dom"/>
</dbReference>
<protein>
    <recommendedName>
        <fullName evidence="1">Double jelly roll-like domain-containing protein</fullName>
    </recommendedName>
</protein>
<keyword evidence="3" id="KW-1185">Reference proteome</keyword>
<dbReference type="EMBL" id="JANEYF010004183">
    <property type="protein sequence ID" value="KAJ8931955.1"/>
    <property type="molecule type" value="Genomic_DNA"/>
</dbReference>
<dbReference type="PANTHER" id="PTHR36159">
    <property type="entry name" value="PROTEIN CBG23766"/>
    <property type="match status" value="1"/>
</dbReference>
<dbReference type="PANTHER" id="PTHR36159:SF1">
    <property type="entry name" value="RETROVIRUS-RELATED POL POLYPROTEIN FROM TRANSPOSON 412-LIKE PROTEIN"/>
    <property type="match status" value="1"/>
</dbReference>
<organism evidence="2 3">
    <name type="scientific">Rhamnusium bicolor</name>
    <dbReference type="NCBI Taxonomy" id="1586634"/>
    <lineage>
        <taxon>Eukaryota</taxon>
        <taxon>Metazoa</taxon>
        <taxon>Ecdysozoa</taxon>
        <taxon>Arthropoda</taxon>
        <taxon>Hexapoda</taxon>
        <taxon>Insecta</taxon>
        <taxon>Pterygota</taxon>
        <taxon>Neoptera</taxon>
        <taxon>Endopterygota</taxon>
        <taxon>Coleoptera</taxon>
        <taxon>Polyphaga</taxon>
        <taxon>Cucujiformia</taxon>
        <taxon>Chrysomeloidea</taxon>
        <taxon>Cerambycidae</taxon>
        <taxon>Lepturinae</taxon>
        <taxon>Rhagiini</taxon>
        <taxon>Rhamnusium</taxon>
    </lineage>
</organism>
<dbReference type="Pfam" id="PF21738">
    <property type="entry name" value="DJR-like_dom"/>
    <property type="match status" value="1"/>
</dbReference>
<name>A0AAV8X0L5_9CUCU</name>
<proteinExistence type="predicted"/>
<accession>A0AAV8X0L5</accession>
<dbReference type="AlphaFoldDB" id="A0AAV8X0L5"/>
<gene>
    <name evidence="2" type="ORF">NQ314_015086</name>
</gene>
<sequence length="99" mass="11383">MNGIVVDFVRNVGLVSTIKSYLSFNENESVLLQNAGWFPKKMTPTTGTDKKILVDSNGNFNVCIPMRLLLGFFEDFRRVVLNATPSQDIFYILRFKRFQ</sequence>
<evidence type="ECO:0000259" key="1">
    <source>
        <dbReference type="Pfam" id="PF21738"/>
    </source>
</evidence>
<feature type="domain" description="Double jelly roll-like" evidence="1">
    <location>
        <begin position="1"/>
        <end position="84"/>
    </location>
</feature>
<comment type="caution">
    <text evidence="2">The sequence shown here is derived from an EMBL/GenBank/DDBJ whole genome shotgun (WGS) entry which is preliminary data.</text>
</comment>
<dbReference type="Proteomes" id="UP001162156">
    <property type="component" value="Unassembled WGS sequence"/>
</dbReference>